<evidence type="ECO:0000256" key="1">
    <source>
        <dbReference type="PROSITE-ProRule" id="PRU00042"/>
    </source>
</evidence>
<accession>A0AAW0C033</accession>
<proteinExistence type="predicted"/>
<dbReference type="Proteomes" id="UP001362999">
    <property type="component" value="Unassembled WGS sequence"/>
</dbReference>
<evidence type="ECO:0000313" key="4">
    <source>
        <dbReference type="EMBL" id="KAK7031736.1"/>
    </source>
</evidence>
<keyword evidence="1" id="KW-0862">Zinc</keyword>
<keyword evidence="1" id="KW-0479">Metal-binding</keyword>
<keyword evidence="5" id="KW-1185">Reference proteome</keyword>
<feature type="region of interest" description="Disordered" evidence="2">
    <location>
        <begin position="63"/>
        <end position="86"/>
    </location>
</feature>
<feature type="domain" description="C2H2-type" evidence="3">
    <location>
        <begin position="7"/>
        <end position="35"/>
    </location>
</feature>
<dbReference type="InterPro" id="IPR013087">
    <property type="entry name" value="Znf_C2H2_type"/>
</dbReference>
<gene>
    <name evidence="4" type="ORF">R3P38DRAFT_3313743</name>
</gene>
<organism evidence="4 5">
    <name type="scientific">Favolaschia claudopus</name>
    <dbReference type="NCBI Taxonomy" id="2862362"/>
    <lineage>
        <taxon>Eukaryota</taxon>
        <taxon>Fungi</taxon>
        <taxon>Dikarya</taxon>
        <taxon>Basidiomycota</taxon>
        <taxon>Agaricomycotina</taxon>
        <taxon>Agaricomycetes</taxon>
        <taxon>Agaricomycetidae</taxon>
        <taxon>Agaricales</taxon>
        <taxon>Marasmiineae</taxon>
        <taxon>Mycenaceae</taxon>
        <taxon>Favolaschia</taxon>
    </lineage>
</organism>
<dbReference type="AlphaFoldDB" id="A0AAW0C033"/>
<dbReference type="InterPro" id="IPR041078">
    <property type="entry name" value="Plavaka"/>
</dbReference>
<dbReference type="GO" id="GO:0008270">
    <property type="term" value="F:zinc ion binding"/>
    <property type="evidence" value="ECO:0007669"/>
    <property type="project" value="UniProtKB-KW"/>
</dbReference>
<sequence length="907" mass="102466">MPHGLSFGCPKCRREFTSARGLARHRNSEHRPFTPAPPEEDENTFQRRYHPLANALPCDADGDFLPPFSPPAPPPAPPQDGLDPAAWHPFGSRVDFEFAHYHFAELQSSVAEINRALDIWAASLFAHGETAPWANADELYAEIDRIQHSDIPWKTYRVRYTGPLPAGTPPRWMTQDYELCMRDTRQLVRHQLASSAFKDSVDFIPYRQFNHSGERVWSNLMSGEWAWKQADEITRDPRLHGCAFVPVVGGSDKTTVSVATGHQEYHPVYVSPGVLTGIARRSHGLGVLPAAFLCIPKTSKKHRNRPEYQRFCRQLYHASLAAVFEPLKPFMEEPDIVRCPDGHFRRVVYGIGPYIADYPEQVWLAGTVQNWCPRCDALPHCLDAPGARWRTQDKTDLLIKKFDPGTVWDDYGIRADIVPFTHDFPRADIHQLLSVDLLHQVIKGTFKDHLVTWVGEYLALEHTDKRASEIMHDIDRRLSAVPEFPGLRRFPDGRDFSQWTGDDSKALMKIYLGAVAGYLPSQMVQCISAFMDFCYLVRRNALSTPDLTSIQEALDRFHQARDVFIATGVRVDISLPRQHSLVHYIPSIKLFGSPNGLCSSITESKHIKAVKEPWRRSSRFNALPQMLRTLTRLDKLAAARQEYSRRGMMTGTVSSYTGQVLAGEQPQLAAAEQLQDDGDEEEDDGVIHGPRSLSDIELAPTPPHIGQPSFPLLVRRFLYGEFRPALPEDAPLPTLDECPTFDGRITVHHSAIARFYAPSDLCGAGGMYRERIRSNPRWHGYPRRDTVLVEVGGDTMKGLIVGRVLLFFSFEYSGTEYECALVHWFVPVGDSPDPDTGMWVVEPETIRGGSPSLQVISVKSIARAAHLIGVYGRAPLPEDFHFSLSLDAFNSYFVNRYADHHMHEFLY</sequence>
<feature type="compositionally biased region" description="Acidic residues" evidence="2">
    <location>
        <begin position="674"/>
        <end position="684"/>
    </location>
</feature>
<evidence type="ECO:0000256" key="2">
    <source>
        <dbReference type="SAM" id="MobiDB-lite"/>
    </source>
</evidence>
<keyword evidence="1" id="KW-0863">Zinc-finger</keyword>
<dbReference type="PROSITE" id="PS00028">
    <property type="entry name" value="ZINC_FINGER_C2H2_1"/>
    <property type="match status" value="1"/>
</dbReference>
<reference evidence="4 5" key="1">
    <citation type="journal article" date="2024" name="J Genomics">
        <title>Draft genome sequencing and assembly of Favolaschia claudopus CIRM-BRFM 2984 isolated from oak limbs.</title>
        <authorList>
            <person name="Navarro D."/>
            <person name="Drula E."/>
            <person name="Chaduli D."/>
            <person name="Cazenave R."/>
            <person name="Ahrendt S."/>
            <person name="Wang J."/>
            <person name="Lipzen A."/>
            <person name="Daum C."/>
            <person name="Barry K."/>
            <person name="Grigoriev I.V."/>
            <person name="Favel A."/>
            <person name="Rosso M.N."/>
            <person name="Martin F."/>
        </authorList>
    </citation>
    <scope>NUCLEOTIDE SEQUENCE [LARGE SCALE GENOMIC DNA]</scope>
    <source>
        <strain evidence="4 5">CIRM-BRFM 2984</strain>
    </source>
</reference>
<dbReference type="EMBL" id="JAWWNJ010000024">
    <property type="protein sequence ID" value="KAK7031736.1"/>
    <property type="molecule type" value="Genomic_DNA"/>
</dbReference>
<protein>
    <recommendedName>
        <fullName evidence="3">C2H2-type domain-containing protein</fullName>
    </recommendedName>
</protein>
<dbReference type="Pfam" id="PF18759">
    <property type="entry name" value="Plavaka"/>
    <property type="match status" value="1"/>
</dbReference>
<evidence type="ECO:0000259" key="3">
    <source>
        <dbReference type="PROSITE" id="PS50157"/>
    </source>
</evidence>
<name>A0AAW0C033_9AGAR</name>
<feature type="compositionally biased region" description="Pro residues" evidence="2">
    <location>
        <begin position="67"/>
        <end position="78"/>
    </location>
</feature>
<evidence type="ECO:0000313" key="5">
    <source>
        <dbReference type="Proteomes" id="UP001362999"/>
    </source>
</evidence>
<comment type="caution">
    <text evidence="4">The sequence shown here is derived from an EMBL/GenBank/DDBJ whole genome shotgun (WGS) entry which is preliminary data.</text>
</comment>
<dbReference type="PROSITE" id="PS50157">
    <property type="entry name" value="ZINC_FINGER_C2H2_2"/>
    <property type="match status" value="1"/>
</dbReference>
<feature type="region of interest" description="Disordered" evidence="2">
    <location>
        <begin position="20"/>
        <end position="46"/>
    </location>
</feature>
<feature type="region of interest" description="Disordered" evidence="2">
    <location>
        <begin position="670"/>
        <end position="690"/>
    </location>
</feature>